<evidence type="ECO:0000259" key="4">
    <source>
        <dbReference type="PROSITE" id="PS51736"/>
    </source>
</evidence>
<dbReference type="InterPro" id="IPR036162">
    <property type="entry name" value="Resolvase-like_N_sf"/>
</dbReference>
<reference evidence="5" key="1">
    <citation type="submission" date="2022-10" db="EMBL/GenBank/DDBJ databases">
        <title>The WGS of Solirubrobacter ginsenosidimutans DSM 21036.</title>
        <authorList>
            <person name="Jiang Z."/>
        </authorList>
    </citation>
    <scope>NUCLEOTIDE SEQUENCE</scope>
    <source>
        <strain evidence="5">DSM 21036</strain>
    </source>
</reference>
<keyword evidence="3" id="KW-0812">Transmembrane</keyword>
<dbReference type="Proteomes" id="UP001149140">
    <property type="component" value="Unassembled WGS sequence"/>
</dbReference>
<dbReference type="InterPro" id="IPR050639">
    <property type="entry name" value="SSR_resolvase"/>
</dbReference>
<keyword evidence="2" id="KW-0233">DNA recombination</keyword>
<dbReference type="InterPro" id="IPR006119">
    <property type="entry name" value="Resolv_N"/>
</dbReference>
<feature type="domain" description="Resolvase/invertase-type recombinase catalytic" evidence="4">
    <location>
        <begin position="90"/>
        <end position="232"/>
    </location>
</feature>
<keyword evidence="3" id="KW-1133">Transmembrane helix</keyword>
<protein>
    <submittedName>
        <fullName evidence="5">Recombinase family protein</fullName>
    </submittedName>
</protein>
<evidence type="ECO:0000256" key="1">
    <source>
        <dbReference type="ARBA" id="ARBA00023125"/>
    </source>
</evidence>
<proteinExistence type="predicted"/>
<dbReference type="AlphaFoldDB" id="A0A9X3MSH6"/>
<evidence type="ECO:0000256" key="2">
    <source>
        <dbReference type="ARBA" id="ARBA00023172"/>
    </source>
</evidence>
<dbReference type="RefSeq" id="WP_270040956.1">
    <property type="nucleotide sequence ID" value="NZ_JAPDOD010000014.1"/>
</dbReference>
<keyword evidence="1" id="KW-0238">DNA-binding</keyword>
<dbReference type="GO" id="GO:0000150">
    <property type="term" value="F:DNA strand exchange activity"/>
    <property type="evidence" value="ECO:0007669"/>
    <property type="project" value="InterPro"/>
</dbReference>
<accession>A0A9X3MSH6</accession>
<dbReference type="GO" id="GO:0003677">
    <property type="term" value="F:DNA binding"/>
    <property type="evidence" value="ECO:0007669"/>
    <property type="project" value="UniProtKB-KW"/>
</dbReference>
<evidence type="ECO:0000313" key="6">
    <source>
        <dbReference type="Proteomes" id="UP001149140"/>
    </source>
</evidence>
<gene>
    <name evidence="5" type="ORF">OM076_15815</name>
</gene>
<dbReference type="Gene3D" id="3.40.50.1390">
    <property type="entry name" value="Resolvase, N-terminal catalytic domain"/>
    <property type="match status" value="1"/>
</dbReference>
<dbReference type="Pfam" id="PF00239">
    <property type="entry name" value="Resolvase"/>
    <property type="match status" value="1"/>
</dbReference>
<keyword evidence="3" id="KW-0472">Membrane</keyword>
<sequence length="312" mass="33209">MRGTDGAGSTRRVRLQATALGAIVAVDGIVASFLGAPAWLAVLYVVLGCALAWARIAFARPRRGAAPEPPPAESPAVATTADAGAAAARRAIGYTCVPNTSNGDLRGHTEDVTAFCEERGLALQTVVHDVESPGPESRPTLAWALEQIAKQQAEVLVVPRLRDLSSNVANLAPLLRWFESDQRTLMALDLQLDTSTEAGRLAAVAIVGVGGWEHERISERTRRGLEAARSRGGAQGRTAVADIPELQERIARLRDEGMTLQAIADVLNEEGVPTLRGGAMWRPSSVQRATGYRRPSAATRGIELPKLKPPEI</sequence>
<keyword evidence="6" id="KW-1185">Reference proteome</keyword>
<evidence type="ECO:0000313" key="5">
    <source>
        <dbReference type="EMBL" id="MDA0161740.1"/>
    </source>
</evidence>
<organism evidence="5 6">
    <name type="scientific">Solirubrobacter ginsenosidimutans</name>
    <dbReference type="NCBI Taxonomy" id="490573"/>
    <lineage>
        <taxon>Bacteria</taxon>
        <taxon>Bacillati</taxon>
        <taxon>Actinomycetota</taxon>
        <taxon>Thermoleophilia</taxon>
        <taxon>Solirubrobacterales</taxon>
        <taxon>Solirubrobacteraceae</taxon>
        <taxon>Solirubrobacter</taxon>
    </lineage>
</organism>
<dbReference type="PANTHER" id="PTHR30461:SF2">
    <property type="entry name" value="SERINE RECOMBINASE PINE-RELATED"/>
    <property type="match status" value="1"/>
</dbReference>
<evidence type="ECO:0000256" key="3">
    <source>
        <dbReference type="SAM" id="Phobius"/>
    </source>
</evidence>
<dbReference type="EMBL" id="JAPDOD010000014">
    <property type="protein sequence ID" value="MDA0161740.1"/>
    <property type="molecule type" value="Genomic_DNA"/>
</dbReference>
<feature type="transmembrane region" description="Helical" evidence="3">
    <location>
        <begin position="12"/>
        <end position="33"/>
    </location>
</feature>
<dbReference type="SMART" id="SM00857">
    <property type="entry name" value="Resolvase"/>
    <property type="match status" value="1"/>
</dbReference>
<dbReference type="SUPFAM" id="SSF53041">
    <property type="entry name" value="Resolvase-like"/>
    <property type="match status" value="1"/>
</dbReference>
<name>A0A9X3MSH6_9ACTN</name>
<comment type="caution">
    <text evidence="5">The sequence shown here is derived from an EMBL/GenBank/DDBJ whole genome shotgun (WGS) entry which is preliminary data.</text>
</comment>
<dbReference type="PROSITE" id="PS51736">
    <property type="entry name" value="RECOMBINASES_3"/>
    <property type="match status" value="1"/>
</dbReference>
<dbReference type="PANTHER" id="PTHR30461">
    <property type="entry name" value="DNA-INVERTASE FROM LAMBDOID PROPHAGE"/>
    <property type="match status" value="1"/>
</dbReference>